<organism evidence="3">
    <name type="scientific">Drosophila grimshawi</name>
    <name type="common">Hawaiian fruit fly</name>
    <name type="synonym">Idiomyia grimshawi</name>
    <dbReference type="NCBI Taxonomy" id="7222"/>
    <lineage>
        <taxon>Eukaryota</taxon>
        <taxon>Metazoa</taxon>
        <taxon>Ecdysozoa</taxon>
        <taxon>Arthropoda</taxon>
        <taxon>Hexapoda</taxon>
        <taxon>Insecta</taxon>
        <taxon>Pterygota</taxon>
        <taxon>Neoptera</taxon>
        <taxon>Endopterygota</taxon>
        <taxon>Diptera</taxon>
        <taxon>Brachycera</taxon>
        <taxon>Muscomorpha</taxon>
        <taxon>Ephydroidea</taxon>
        <taxon>Drosophilidae</taxon>
        <taxon>Drosophila</taxon>
        <taxon>Hawaiian Drosophila</taxon>
    </lineage>
</organism>
<dbReference type="OMA" id="TVRNMCA"/>
<gene>
    <name evidence="2" type="primary">Dgri\GH11359</name>
    <name evidence="2" type="ORF">Dgri_GH11359</name>
</gene>
<name>B4JEE8_DROGR</name>
<dbReference type="HOGENOM" id="CLU_094350_0_0_1"/>
<keyword evidence="3" id="KW-1185">Reference proteome</keyword>
<dbReference type="eggNOG" id="ENOG502T920">
    <property type="taxonomic scope" value="Eukaryota"/>
</dbReference>
<keyword evidence="1" id="KW-0732">Signal</keyword>
<evidence type="ECO:0000313" key="2">
    <source>
        <dbReference type="EMBL" id="EDW03668.1"/>
    </source>
</evidence>
<accession>B4JEE8</accession>
<dbReference type="SMART" id="SM00675">
    <property type="entry name" value="DM11"/>
    <property type="match status" value="1"/>
</dbReference>
<dbReference type="OrthoDB" id="7975395at2759"/>
<dbReference type="InParanoid" id="B4JEE8"/>
<protein>
    <submittedName>
        <fullName evidence="2">GH11359</fullName>
    </submittedName>
</protein>
<dbReference type="AlphaFoldDB" id="B4JEE8"/>
<evidence type="ECO:0000256" key="1">
    <source>
        <dbReference type="SAM" id="SignalP"/>
    </source>
</evidence>
<proteinExistence type="predicted"/>
<dbReference type="InterPro" id="IPR006601">
    <property type="entry name" value="Uncharacterised_DM11_DROME"/>
</dbReference>
<feature type="chain" id="PRO_5002808753" evidence="1">
    <location>
        <begin position="24"/>
        <end position="200"/>
    </location>
</feature>
<dbReference type="PhylomeDB" id="B4JEE8"/>
<sequence>MWFEPKIVFEVVLLILFLNQSSAIKYRFNFENEGVFSDCANEPRSVKNMEGLADLSEMTFKYNMEFVALSGNITYIWDIQPGDRVQCDIQVFRFDRGSWLPTILSLSIADMCSKLYDESQYWYKSWTKNIINIDEIKDKCVYPGTKAIHKSFDLDIVIEISGLPWRGLHKMIFRFKAFDSKNVIRPTSICFAIVGEIERM</sequence>
<reference evidence="2 3" key="1">
    <citation type="journal article" date="2007" name="Nature">
        <title>Evolution of genes and genomes on the Drosophila phylogeny.</title>
        <authorList>
            <consortium name="Drosophila 12 Genomes Consortium"/>
            <person name="Clark A.G."/>
            <person name="Eisen M.B."/>
            <person name="Smith D.R."/>
            <person name="Bergman C.M."/>
            <person name="Oliver B."/>
            <person name="Markow T.A."/>
            <person name="Kaufman T.C."/>
            <person name="Kellis M."/>
            <person name="Gelbart W."/>
            <person name="Iyer V.N."/>
            <person name="Pollard D.A."/>
            <person name="Sackton T.B."/>
            <person name="Larracuente A.M."/>
            <person name="Singh N.D."/>
            <person name="Abad J.P."/>
            <person name="Abt D.N."/>
            <person name="Adryan B."/>
            <person name="Aguade M."/>
            <person name="Akashi H."/>
            <person name="Anderson W.W."/>
            <person name="Aquadro C.F."/>
            <person name="Ardell D.H."/>
            <person name="Arguello R."/>
            <person name="Artieri C.G."/>
            <person name="Barbash D.A."/>
            <person name="Barker D."/>
            <person name="Barsanti P."/>
            <person name="Batterham P."/>
            <person name="Batzoglou S."/>
            <person name="Begun D."/>
            <person name="Bhutkar A."/>
            <person name="Blanco E."/>
            <person name="Bosak S.A."/>
            <person name="Bradley R.K."/>
            <person name="Brand A.D."/>
            <person name="Brent M.R."/>
            <person name="Brooks A.N."/>
            <person name="Brown R.H."/>
            <person name="Butlin R.K."/>
            <person name="Caggese C."/>
            <person name="Calvi B.R."/>
            <person name="Bernardo de Carvalho A."/>
            <person name="Caspi A."/>
            <person name="Castrezana S."/>
            <person name="Celniker S.E."/>
            <person name="Chang J.L."/>
            <person name="Chapple C."/>
            <person name="Chatterji S."/>
            <person name="Chinwalla A."/>
            <person name="Civetta A."/>
            <person name="Clifton S.W."/>
            <person name="Comeron J.M."/>
            <person name="Costello J.C."/>
            <person name="Coyne J.A."/>
            <person name="Daub J."/>
            <person name="David R.G."/>
            <person name="Delcher A.L."/>
            <person name="Delehaunty K."/>
            <person name="Do C.B."/>
            <person name="Ebling H."/>
            <person name="Edwards K."/>
            <person name="Eickbush T."/>
            <person name="Evans J.D."/>
            <person name="Filipski A."/>
            <person name="Findeiss S."/>
            <person name="Freyhult E."/>
            <person name="Fulton L."/>
            <person name="Fulton R."/>
            <person name="Garcia A.C."/>
            <person name="Gardiner A."/>
            <person name="Garfield D.A."/>
            <person name="Garvin B.E."/>
            <person name="Gibson G."/>
            <person name="Gilbert D."/>
            <person name="Gnerre S."/>
            <person name="Godfrey J."/>
            <person name="Good R."/>
            <person name="Gotea V."/>
            <person name="Gravely B."/>
            <person name="Greenberg A.J."/>
            <person name="Griffiths-Jones S."/>
            <person name="Gross S."/>
            <person name="Guigo R."/>
            <person name="Gustafson E.A."/>
            <person name="Haerty W."/>
            <person name="Hahn M.W."/>
            <person name="Halligan D.L."/>
            <person name="Halpern A.L."/>
            <person name="Halter G.M."/>
            <person name="Han M.V."/>
            <person name="Heger A."/>
            <person name="Hillier L."/>
            <person name="Hinrichs A.S."/>
            <person name="Holmes I."/>
            <person name="Hoskins R.A."/>
            <person name="Hubisz M.J."/>
            <person name="Hultmark D."/>
            <person name="Huntley M.A."/>
            <person name="Jaffe D.B."/>
            <person name="Jagadeeshan S."/>
            <person name="Jeck W.R."/>
            <person name="Johnson J."/>
            <person name="Jones C.D."/>
            <person name="Jordan W.C."/>
            <person name="Karpen G.H."/>
            <person name="Kataoka E."/>
            <person name="Keightley P.D."/>
            <person name="Kheradpour P."/>
            <person name="Kirkness E.F."/>
            <person name="Koerich L.B."/>
            <person name="Kristiansen K."/>
            <person name="Kudrna D."/>
            <person name="Kulathinal R.J."/>
            <person name="Kumar S."/>
            <person name="Kwok R."/>
            <person name="Lander E."/>
            <person name="Langley C.H."/>
            <person name="Lapoint R."/>
            <person name="Lazzaro B.P."/>
            <person name="Lee S.J."/>
            <person name="Levesque L."/>
            <person name="Li R."/>
            <person name="Lin C.F."/>
            <person name="Lin M.F."/>
            <person name="Lindblad-Toh K."/>
            <person name="Llopart A."/>
            <person name="Long M."/>
            <person name="Low L."/>
            <person name="Lozovsky E."/>
            <person name="Lu J."/>
            <person name="Luo M."/>
            <person name="Machado C.A."/>
            <person name="Makalowski W."/>
            <person name="Marzo M."/>
            <person name="Matsuda M."/>
            <person name="Matzkin L."/>
            <person name="McAllister B."/>
            <person name="McBride C.S."/>
            <person name="McKernan B."/>
            <person name="McKernan K."/>
            <person name="Mendez-Lago M."/>
            <person name="Minx P."/>
            <person name="Mollenhauer M.U."/>
            <person name="Montooth K."/>
            <person name="Mount S.M."/>
            <person name="Mu X."/>
            <person name="Myers E."/>
            <person name="Negre B."/>
            <person name="Newfeld S."/>
            <person name="Nielsen R."/>
            <person name="Noor M.A."/>
            <person name="O'Grady P."/>
            <person name="Pachter L."/>
            <person name="Papaceit M."/>
            <person name="Parisi M.J."/>
            <person name="Parisi M."/>
            <person name="Parts L."/>
            <person name="Pedersen J.S."/>
            <person name="Pesole G."/>
            <person name="Phillippy A.M."/>
            <person name="Ponting C.P."/>
            <person name="Pop M."/>
            <person name="Porcelli D."/>
            <person name="Powell J.R."/>
            <person name="Prohaska S."/>
            <person name="Pruitt K."/>
            <person name="Puig M."/>
            <person name="Quesneville H."/>
            <person name="Ram K.R."/>
            <person name="Rand D."/>
            <person name="Rasmussen M.D."/>
            <person name="Reed L.K."/>
            <person name="Reenan R."/>
            <person name="Reily A."/>
            <person name="Remington K.A."/>
            <person name="Rieger T.T."/>
            <person name="Ritchie M.G."/>
            <person name="Robin C."/>
            <person name="Rogers Y.H."/>
            <person name="Rohde C."/>
            <person name="Rozas J."/>
            <person name="Rubenfield M.J."/>
            <person name="Ruiz A."/>
            <person name="Russo S."/>
            <person name="Salzberg S.L."/>
            <person name="Sanchez-Gracia A."/>
            <person name="Saranga D.J."/>
            <person name="Sato H."/>
            <person name="Schaeffer S.W."/>
            <person name="Schatz M.C."/>
            <person name="Schlenke T."/>
            <person name="Schwartz R."/>
            <person name="Segarra C."/>
            <person name="Singh R.S."/>
            <person name="Sirot L."/>
            <person name="Sirota M."/>
            <person name="Sisneros N.B."/>
            <person name="Smith C.D."/>
            <person name="Smith T.F."/>
            <person name="Spieth J."/>
            <person name="Stage D.E."/>
            <person name="Stark A."/>
            <person name="Stephan W."/>
            <person name="Strausberg R.L."/>
            <person name="Strempel S."/>
            <person name="Sturgill D."/>
            <person name="Sutton G."/>
            <person name="Sutton G.G."/>
            <person name="Tao W."/>
            <person name="Teichmann S."/>
            <person name="Tobari Y.N."/>
            <person name="Tomimura Y."/>
            <person name="Tsolas J.M."/>
            <person name="Valente V.L."/>
            <person name="Venter E."/>
            <person name="Venter J.C."/>
            <person name="Vicario S."/>
            <person name="Vieira F.G."/>
            <person name="Vilella A.J."/>
            <person name="Villasante A."/>
            <person name="Walenz B."/>
            <person name="Wang J."/>
            <person name="Wasserman M."/>
            <person name="Watts T."/>
            <person name="Wilson D."/>
            <person name="Wilson R.K."/>
            <person name="Wing R.A."/>
            <person name="Wolfner M.F."/>
            <person name="Wong A."/>
            <person name="Wong G.K."/>
            <person name="Wu C.I."/>
            <person name="Wu G."/>
            <person name="Yamamoto D."/>
            <person name="Yang H.P."/>
            <person name="Yang S.P."/>
            <person name="Yorke J.A."/>
            <person name="Yoshida K."/>
            <person name="Zdobnov E."/>
            <person name="Zhang P."/>
            <person name="Zhang Y."/>
            <person name="Zimin A.V."/>
            <person name="Baldwin J."/>
            <person name="Abdouelleil A."/>
            <person name="Abdulkadir J."/>
            <person name="Abebe A."/>
            <person name="Abera B."/>
            <person name="Abreu J."/>
            <person name="Acer S.C."/>
            <person name="Aftuck L."/>
            <person name="Alexander A."/>
            <person name="An P."/>
            <person name="Anderson E."/>
            <person name="Anderson S."/>
            <person name="Arachi H."/>
            <person name="Azer M."/>
            <person name="Bachantsang P."/>
            <person name="Barry A."/>
            <person name="Bayul T."/>
            <person name="Berlin A."/>
            <person name="Bessette D."/>
            <person name="Bloom T."/>
            <person name="Blye J."/>
            <person name="Boguslavskiy L."/>
            <person name="Bonnet C."/>
            <person name="Boukhgalter B."/>
            <person name="Bourzgui I."/>
            <person name="Brown A."/>
            <person name="Cahill P."/>
            <person name="Channer S."/>
            <person name="Cheshatsang Y."/>
            <person name="Chuda L."/>
            <person name="Citroen M."/>
            <person name="Collymore A."/>
            <person name="Cooke P."/>
            <person name="Costello M."/>
            <person name="D'Aco K."/>
            <person name="Daza R."/>
            <person name="De Haan G."/>
            <person name="DeGray S."/>
            <person name="DeMaso C."/>
            <person name="Dhargay N."/>
            <person name="Dooley K."/>
            <person name="Dooley E."/>
            <person name="Doricent M."/>
            <person name="Dorje P."/>
            <person name="Dorjee K."/>
            <person name="Dupes A."/>
            <person name="Elong R."/>
            <person name="Falk J."/>
            <person name="Farina A."/>
            <person name="Faro S."/>
            <person name="Ferguson D."/>
            <person name="Fisher S."/>
            <person name="Foley C.D."/>
            <person name="Franke A."/>
            <person name="Friedrich D."/>
            <person name="Gadbois L."/>
            <person name="Gearin G."/>
            <person name="Gearin C.R."/>
            <person name="Giannoukos G."/>
            <person name="Goode T."/>
            <person name="Graham J."/>
            <person name="Grandbois E."/>
            <person name="Grewal S."/>
            <person name="Gyaltsen K."/>
            <person name="Hafez N."/>
            <person name="Hagos B."/>
            <person name="Hall J."/>
            <person name="Henson C."/>
            <person name="Hollinger A."/>
            <person name="Honan T."/>
            <person name="Huard M.D."/>
            <person name="Hughes L."/>
            <person name="Hurhula B."/>
            <person name="Husby M.E."/>
            <person name="Kamat A."/>
            <person name="Kanga B."/>
            <person name="Kashin S."/>
            <person name="Khazanovich D."/>
            <person name="Kisner P."/>
            <person name="Lance K."/>
            <person name="Lara M."/>
            <person name="Lee W."/>
            <person name="Lennon N."/>
            <person name="Letendre F."/>
            <person name="LeVine R."/>
            <person name="Lipovsky A."/>
            <person name="Liu X."/>
            <person name="Liu J."/>
            <person name="Liu S."/>
            <person name="Lokyitsang T."/>
            <person name="Lokyitsang Y."/>
            <person name="Lubonja R."/>
            <person name="Lui A."/>
            <person name="MacDonald P."/>
            <person name="Magnisalis V."/>
            <person name="Maru K."/>
            <person name="Matthews C."/>
            <person name="McCusker W."/>
            <person name="McDonough S."/>
            <person name="Mehta T."/>
            <person name="Meldrim J."/>
            <person name="Meneus L."/>
            <person name="Mihai O."/>
            <person name="Mihalev A."/>
            <person name="Mihova T."/>
            <person name="Mittelman R."/>
            <person name="Mlenga V."/>
            <person name="Montmayeur A."/>
            <person name="Mulrain L."/>
            <person name="Navidi A."/>
            <person name="Naylor J."/>
            <person name="Negash T."/>
            <person name="Nguyen T."/>
            <person name="Nguyen N."/>
            <person name="Nicol R."/>
            <person name="Norbu C."/>
            <person name="Norbu N."/>
            <person name="Novod N."/>
            <person name="O'Neill B."/>
            <person name="Osman S."/>
            <person name="Markiewicz E."/>
            <person name="Oyono O.L."/>
            <person name="Patti C."/>
            <person name="Phunkhang P."/>
            <person name="Pierre F."/>
            <person name="Priest M."/>
            <person name="Raghuraman S."/>
            <person name="Rege F."/>
            <person name="Reyes R."/>
            <person name="Rise C."/>
            <person name="Rogov P."/>
            <person name="Ross K."/>
            <person name="Ryan E."/>
            <person name="Settipalli S."/>
            <person name="Shea T."/>
            <person name="Sherpa N."/>
            <person name="Shi L."/>
            <person name="Shih D."/>
            <person name="Sparrow T."/>
            <person name="Spaulding J."/>
            <person name="Stalker J."/>
            <person name="Stange-Thomann N."/>
            <person name="Stavropoulos S."/>
            <person name="Stone C."/>
            <person name="Strader C."/>
            <person name="Tesfaye S."/>
            <person name="Thomson T."/>
            <person name="Thoulutsang Y."/>
            <person name="Thoulutsang D."/>
            <person name="Topham K."/>
            <person name="Topping I."/>
            <person name="Tsamla T."/>
            <person name="Vassiliev H."/>
            <person name="Vo A."/>
            <person name="Wangchuk T."/>
            <person name="Wangdi T."/>
            <person name="Weiand M."/>
            <person name="Wilkinson J."/>
            <person name="Wilson A."/>
            <person name="Yadav S."/>
            <person name="Young G."/>
            <person name="Yu Q."/>
            <person name="Zembek L."/>
            <person name="Zhong D."/>
            <person name="Zimmer A."/>
            <person name="Zwirko Z."/>
            <person name="Jaffe D.B."/>
            <person name="Alvarez P."/>
            <person name="Brockman W."/>
            <person name="Butler J."/>
            <person name="Chin C."/>
            <person name="Gnerre S."/>
            <person name="Grabherr M."/>
            <person name="Kleber M."/>
            <person name="Mauceli E."/>
            <person name="MacCallum I."/>
        </authorList>
    </citation>
    <scope>NUCLEOTIDE SEQUENCE [LARGE SCALE GENOMIC DNA]</scope>
    <source>
        <strain evidence="3">Tucson 15287-2541.00</strain>
    </source>
</reference>
<dbReference type="KEGG" id="dgr:6561662"/>
<evidence type="ECO:0000313" key="3">
    <source>
        <dbReference type="Proteomes" id="UP000001070"/>
    </source>
</evidence>
<dbReference type="EMBL" id="CH916368">
    <property type="protein sequence ID" value="EDW03668.1"/>
    <property type="molecule type" value="Genomic_DNA"/>
</dbReference>
<feature type="signal peptide" evidence="1">
    <location>
        <begin position="1"/>
        <end position="23"/>
    </location>
</feature>
<dbReference type="Proteomes" id="UP000001070">
    <property type="component" value="Unassembled WGS sequence"/>
</dbReference>